<proteinExistence type="predicted"/>
<gene>
    <name evidence="1" type="ORF">WN944_004813</name>
</gene>
<evidence type="ECO:0000313" key="2">
    <source>
        <dbReference type="Proteomes" id="UP001428341"/>
    </source>
</evidence>
<dbReference type="Proteomes" id="UP001428341">
    <property type="component" value="Unassembled WGS sequence"/>
</dbReference>
<dbReference type="AlphaFoldDB" id="A0AAP0M250"/>
<keyword evidence="2" id="KW-1185">Reference proteome</keyword>
<dbReference type="EMBL" id="JBCGBO010000006">
    <property type="protein sequence ID" value="KAK9194111.1"/>
    <property type="molecule type" value="Genomic_DNA"/>
</dbReference>
<sequence>MLSLEGPLVAEQKMEVGGECMDEERRLWVPFEGNIIKGLEEPNLESEERTELRYGRGQSSEPPLWRSTISSNVFSYAKLFPFAISPVTAATGKLTGTLCILNIASAEASQLSQSLSHSFGHFGFLLARTGVGSIDHSSID</sequence>
<protein>
    <submittedName>
        <fullName evidence="1">Uncharacterized protein</fullName>
    </submittedName>
</protein>
<name>A0AAP0M250_9ROSI</name>
<evidence type="ECO:0000313" key="1">
    <source>
        <dbReference type="EMBL" id="KAK9194111.1"/>
    </source>
</evidence>
<reference evidence="1 2" key="1">
    <citation type="submission" date="2024-05" db="EMBL/GenBank/DDBJ databases">
        <title>Haplotype-resolved chromosome-level genome assembly of Huyou (Citrus changshanensis).</title>
        <authorList>
            <person name="Miao C."/>
            <person name="Chen W."/>
            <person name="Wu Y."/>
            <person name="Wang L."/>
            <person name="Zhao S."/>
            <person name="Grierson D."/>
            <person name="Xu C."/>
            <person name="Chen K."/>
        </authorList>
    </citation>
    <scope>NUCLEOTIDE SEQUENCE [LARGE SCALE GENOMIC DNA]</scope>
    <source>
        <strain evidence="1">01-14</strain>
        <tissue evidence="1">Leaf</tissue>
    </source>
</reference>
<accession>A0AAP0M250</accession>
<comment type="caution">
    <text evidence="1">The sequence shown here is derived from an EMBL/GenBank/DDBJ whole genome shotgun (WGS) entry which is preliminary data.</text>
</comment>
<organism evidence="1 2">
    <name type="scientific">Citrus x changshan-huyou</name>
    <dbReference type="NCBI Taxonomy" id="2935761"/>
    <lineage>
        <taxon>Eukaryota</taxon>
        <taxon>Viridiplantae</taxon>
        <taxon>Streptophyta</taxon>
        <taxon>Embryophyta</taxon>
        <taxon>Tracheophyta</taxon>
        <taxon>Spermatophyta</taxon>
        <taxon>Magnoliopsida</taxon>
        <taxon>eudicotyledons</taxon>
        <taxon>Gunneridae</taxon>
        <taxon>Pentapetalae</taxon>
        <taxon>rosids</taxon>
        <taxon>malvids</taxon>
        <taxon>Sapindales</taxon>
        <taxon>Rutaceae</taxon>
        <taxon>Aurantioideae</taxon>
        <taxon>Citrus</taxon>
    </lineage>
</organism>